<sequence>MSPAAVPHKPRVFCLYPVDDSVKEYAEQWFDFTCEPNPQVSRWREEAEAVMVRSNKVTPSDVKQLSPAFKYVGKHGVGVDAIAVKELNAKGIKVMNTPGVNASAVAELALTLSLCLARDVAQIDRRIRSGETVTKADGGSTGFQLTSKTLGLVGGGNIGYQLGKMFYGAFNAKVIVYDPHLHPSMSQKWAELLPASHFQRVNTLDEMLAASDVVSIHVPLLESTTNLIGEEQLRKMKKTALLINTARGGIVNEDALLKALEEGWIAGAGIDAFSIEPPTSKDFGGLINHPRVISTPHIGAASLDVIRITALAVVDHLVEAFRGDEPRDVVTI</sequence>
<dbReference type="RefSeq" id="XP_018261201.1">
    <property type="nucleotide sequence ID" value="XM_018410198.1"/>
</dbReference>
<evidence type="ECO:0000313" key="7">
    <source>
        <dbReference type="EMBL" id="OBR83359.1"/>
    </source>
</evidence>
<dbReference type="InterPro" id="IPR036291">
    <property type="entry name" value="NAD(P)-bd_dom_sf"/>
</dbReference>
<dbReference type="Pfam" id="PF00389">
    <property type="entry name" value="2-Hacid_dh"/>
    <property type="match status" value="1"/>
</dbReference>
<dbReference type="EMBL" id="CP144538">
    <property type="protein sequence ID" value="WWC64905.1"/>
    <property type="molecule type" value="Genomic_DNA"/>
</dbReference>
<dbReference type="SUPFAM" id="SSF52283">
    <property type="entry name" value="Formate/glycerate dehydrogenase catalytic domain-like"/>
    <property type="match status" value="1"/>
</dbReference>
<reference evidence="8" key="3">
    <citation type="submission" date="2024-02" db="EMBL/GenBank/DDBJ databases">
        <title>Comparative genomics of Cryptococcus and Kwoniella reveals pathogenesis evolution and contrasting modes of karyotype evolution via chromosome fusion or intercentromeric recombination.</title>
        <authorList>
            <person name="Coelho M.A."/>
            <person name="David-Palma M."/>
            <person name="Shea T."/>
            <person name="Bowers K."/>
            <person name="McGinley-Smith S."/>
            <person name="Mohammad A.W."/>
            <person name="Gnirke A."/>
            <person name="Yurkov A.M."/>
            <person name="Nowrousian M."/>
            <person name="Sun S."/>
            <person name="Cuomo C.A."/>
            <person name="Heitman J."/>
        </authorList>
    </citation>
    <scope>NUCLEOTIDE SEQUENCE</scope>
    <source>
        <strain evidence="8">CBS 10117</strain>
    </source>
</reference>
<comment type="similarity">
    <text evidence="1 4">Belongs to the D-isomer specific 2-hydroxyacid dehydrogenase family.</text>
</comment>
<evidence type="ECO:0000256" key="2">
    <source>
        <dbReference type="ARBA" id="ARBA00023002"/>
    </source>
</evidence>
<dbReference type="Pfam" id="PF02826">
    <property type="entry name" value="2-Hacid_dh_C"/>
    <property type="match status" value="1"/>
</dbReference>
<dbReference type="InterPro" id="IPR029753">
    <property type="entry name" value="D-isomer_DH_CS"/>
</dbReference>
<dbReference type="GO" id="GO:0051287">
    <property type="term" value="F:NAD binding"/>
    <property type="evidence" value="ECO:0007669"/>
    <property type="project" value="InterPro"/>
</dbReference>
<feature type="domain" description="D-isomer specific 2-hydroxyacid dehydrogenase catalytic" evidence="5">
    <location>
        <begin position="42"/>
        <end position="330"/>
    </location>
</feature>
<dbReference type="EMBL" id="KI894034">
    <property type="protein sequence ID" value="OBR83359.1"/>
    <property type="molecule type" value="Genomic_DNA"/>
</dbReference>
<dbReference type="PROSITE" id="PS00671">
    <property type="entry name" value="D_2_HYDROXYACID_DH_3"/>
    <property type="match status" value="1"/>
</dbReference>
<dbReference type="GO" id="GO:0016616">
    <property type="term" value="F:oxidoreductase activity, acting on the CH-OH group of donors, NAD or NADP as acceptor"/>
    <property type="evidence" value="ECO:0007669"/>
    <property type="project" value="InterPro"/>
</dbReference>
<dbReference type="GeneID" id="28970623"/>
<accession>A0A1A5ZZX2</accession>
<evidence type="ECO:0000313" key="8">
    <source>
        <dbReference type="EMBL" id="WWC64905.1"/>
    </source>
</evidence>
<dbReference type="OrthoDB" id="298012at2759"/>
<dbReference type="FunFam" id="3.40.50.720:FF:000203">
    <property type="entry name" value="D-3-phosphoglycerate dehydrogenase (SerA)"/>
    <property type="match status" value="1"/>
</dbReference>
<organism evidence="7">
    <name type="scientific">Kwoniella dejecticola CBS 10117</name>
    <dbReference type="NCBI Taxonomy" id="1296121"/>
    <lineage>
        <taxon>Eukaryota</taxon>
        <taxon>Fungi</taxon>
        <taxon>Dikarya</taxon>
        <taxon>Basidiomycota</taxon>
        <taxon>Agaricomycotina</taxon>
        <taxon>Tremellomycetes</taxon>
        <taxon>Tremellales</taxon>
        <taxon>Cryptococcaceae</taxon>
        <taxon>Kwoniella</taxon>
    </lineage>
</organism>
<protein>
    <recommendedName>
        <fullName evidence="10">D-3-phosphoglycerate dehydrogenase</fullName>
    </recommendedName>
</protein>
<evidence type="ECO:0000256" key="1">
    <source>
        <dbReference type="ARBA" id="ARBA00005854"/>
    </source>
</evidence>
<dbReference type="PROSITE" id="PS00670">
    <property type="entry name" value="D_2_HYDROXYACID_DH_2"/>
    <property type="match status" value="1"/>
</dbReference>
<keyword evidence="2 4" id="KW-0560">Oxidoreductase</keyword>
<dbReference type="KEGG" id="kdj:28970623"/>
<dbReference type="Proteomes" id="UP000078595">
    <property type="component" value="Chromosome 9"/>
</dbReference>
<evidence type="ECO:0000259" key="5">
    <source>
        <dbReference type="Pfam" id="PF00389"/>
    </source>
</evidence>
<dbReference type="AlphaFoldDB" id="A0A1A5ZZX2"/>
<reference evidence="7" key="1">
    <citation type="submission" date="2013-07" db="EMBL/GenBank/DDBJ databases">
        <title>The Genome Sequence of Cryptococcus dejecticola CBS10117.</title>
        <authorList>
            <consortium name="The Broad Institute Genome Sequencing Platform"/>
            <person name="Cuomo C."/>
            <person name="Litvintseva A."/>
            <person name="Chen Y."/>
            <person name="Heitman J."/>
            <person name="Sun S."/>
            <person name="Springer D."/>
            <person name="Dromer F."/>
            <person name="Young S.K."/>
            <person name="Zeng Q."/>
            <person name="Gargeya S."/>
            <person name="Fitzgerald M."/>
            <person name="Abouelleil A."/>
            <person name="Alvarado L."/>
            <person name="Berlin A.M."/>
            <person name="Chapman S.B."/>
            <person name="Dewar J."/>
            <person name="Goldberg J."/>
            <person name="Griggs A."/>
            <person name="Gujja S."/>
            <person name="Hansen M."/>
            <person name="Howarth C."/>
            <person name="Imamovic A."/>
            <person name="Larimer J."/>
            <person name="McCowan C."/>
            <person name="Murphy C."/>
            <person name="Pearson M."/>
            <person name="Priest M."/>
            <person name="Roberts A."/>
            <person name="Saif S."/>
            <person name="Shea T."/>
            <person name="Sykes S."/>
            <person name="Wortman J."/>
            <person name="Nusbaum C."/>
            <person name="Birren B."/>
        </authorList>
    </citation>
    <scope>NUCLEOTIDE SEQUENCE [LARGE SCALE GENOMIC DNA]</scope>
    <source>
        <strain evidence="7">CBS 10117</strain>
    </source>
</reference>
<dbReference type="STRING" id="1296121.A0A1A5ZZX2"/>
<dbReference type="PANTHER" id="PTHR42789">
    <property type="entry name" value="D-ISOMER SPECIFIC 2-HYDROXYACID DEHYDROGENASE FAMILY PROTEIN (AFU_ORTHOLOGUE AFUA_6G10090)"/>
    <property type="match status" value="1"/>
</dbReference>
<evidence type="ECO:0000259" key="6">
    <source>
        <dbReference type="Pfam" id="PF02826"/>
    </source>
</evidence>
<dbReference type="InterPro" id="IPR050857">
    <property type="entry name" value="D-2-hydroxyacid_DH"/>
</dbReference>
<evidence type="ECO:0008006" key="10">
    <source>
        <dbReference type="Google" id="ProtNLM"/>
    </source>
</evidence>
<evidence type="ECO:0000313" key="9">
    <source>
        <dbReference type="Proteomes" id="UP000078595"/>
    </source>
</evidence>
<dbReference type="Gene3D" id="3.40.50.720">
    <property type="entry name" value="NAD(P)-binding Rossmann-like Domain"/>
    <property type="match status" value="2"/>
</dbReference>
<keyword evidence="3" id="KW-0520">NAD</keyword>
<gene>
    <name evidence="7" type="ORF">I303_06924</name>
    <name evidence="8" type="ORF">I303_107519</name>
</gene>
<dbReference type="PANTHER" id="PTHR42789:SF1">
    <property type="entry name" value="D-ISOMER SPECIFIC 2-HYDROXYACID DEHYDROGENASE FAMILY PROTEIN (AFU_ORTHOLOGUE AFUA_6G10090)"/>
    <property type="match status" value="1"/>
</dbReference>
<dbReference type="InterPro" id="IPR006140">
    <property type="entry name" value="D-isomer_DH_NAD-bd"/>
</dbReference>
<dbReference type="SUPFAM" id="SSF51735">
    <property type="entry name" value="NAD(P)-binding Rossmann-fold domains"/>
    <property type="match status" value="1"/>
</dbReference>
<keyword evidence="9" id="KW-1185">Reference proteome</keyword>
<evidence type="ECO:0000256" key="3">
    <source>
        <dbReference type="ARBA" id="ARBA00023027"/>
    </source>
</evidence>
<proteinExistence type="inferred from homology"/>
<dbReference type="InterPro" id="IPR006139">
    <property type="entry name" value="D-isomer_2_OHA_DH_cat_dom"/>
</dbReference>
<reference evidence="8" key="2">
    <citation type="submission" date="2013-07" db="EMBL/GenBank/DDBJ databases">
        <authorList>
            <consortium name="The Broad Institute Genome Sequencing Platform"/>
            <person name="Cuomo C."/>
            <person name="Litvintseva A."/>
            <person name="Chen Y."/>
            <person name="Heitman J."/>
            <person name="Sun S."/>
            <person name="Springer D."/>
            <person name="Dromer F."/>
            <person name="Young S.K."/>
            <person name="Zeng Q."/>
            <person name="Gargeya S."/>
            <person name="Fitzgerald M."/>
            <person name="Abouelleil A."/>
            <person name="Alvarado L."/>
            <person name="Berlin A.M."/>
            <person name="Chapman S.B."/>
            <person name="Dewar J."/>
            <person name="Goldberg J."/>
            <person name="Griggs A."/>
            <person name="Gujja S."/>
            <person name="Hansen M."/>
            <person name="Howarth C."/>
            <person name="Imamovic A."/>
            <person name="Larimer J."/>
            <person name="McCowan C."/>
            <person name="Murphy C."/>
            <person name="Pearson M."/>
            <person name="Priest M."/>
            <person name="Roberts A."/>
            <person name="Saif S."/>
            <person name="Shea T."/>
            <person name="Sykes S."/>
            <person name="Wortman J."/>
            <person name="Nusbaum C."/>
            <person name="Birren B."/>
        </authorList>
    </citation>
    <scope>NUCLEOTIDE SEQUENCE</scope>
    <source>
        <strain evidence="8">CBS 10117</strain>
    </source>
</reference>
<feature type="domain" description="D-isomer specific 2-hydroxyacid dehydrogenase NAD-binding" evidence="6">
    <location>
        <begin position="111"/>
        <end position="299"/>
    </location>
</feature>
<evidence type="ECO:0000256" key="4">
    <source>
        <dbReference type="RuleBase" id="RU003719"/>
    </source>
</evidence>
<dbReference type="VEuPathDB" id="FungiDB:I303_06924"/>
<name>A0A1A5ZZX2_9TREE</name>